<dbReference type="InterPro" id="IPR006076">
    <property type="entry name" value="FAD-dep_OxRdtase"/>
</dbReference>
<dbReference type="Pfam" id="PF00732">
    <property type="entry name" value="GMC_oxred_N"/>
    <property type="match status" value="1"/>
</dbReference>
<protein>
    <submittedName>
        <fullName evidence="10">Glucose-methanol-choline (GMC) oxidoreductase:NAD binding site</fullName>
    </submittedName>
</protein>
<evidence type="ECO:0000259" key="9">
    <source>
        <dbReference type="Pfam" id="PF05199"/>
    </source>
</evidence>
<keyword evidence="11" id="KW-1185">Reference proteome</keyword>
<evidence type="ECO:0000259" key="8">
    <source>
        <dbReference type="Pfam" id="PF01266"/>
    </source>
</evidence>
<keyword evidence="5" id="KW-0560">Oxidoreductase</keyword>
<evidence type="ECO:0000256" key="1">
    <source>
        <dbReference type="ARBA" id="ARBA00001974"/>
    </source>
</evidence>
<dbReference type="PANTHER" id="PTHR42784:SF1">
    <property type="entry name" value="PYRANOSE 2-OXIDASE"/>
    <property type="match status" value="1"/>
</dbReference>
<dbReference type="Gene3D" id="3.50.50.60">
    <property type="entry name" value="FAD/NAD(P)-binding domain"/>
    <property type="match status" value="2"/>
</dbReference>
<dbReference type="AlphaFoldDB" id="U3ACV3"/>
<dbReference type="SUPFAM" id="SSF54373">
    <property type="entry name" value="FAD-linked reductases, C-terminal domain"/>
    <property type="match status" value="1"/>
</dbReference>
<gene>
    <name evidence="10" type="ORF">MBEHAL_1363</name>
</gene>
<dbReference type="Proteomes" id="UP000016986">
    <property type="component" value="Unassembled WGS sequence"/>
</dbReference>
<comment type="similarity">
    <text evidence="2">Belongs to the GMC oxidoreductase family.</text>
</comment>
<dbReference type="PROSITE" id="PS00221">
    <property type="entry name" value="MIP"/>
    <property type="match status" value="1"/>
</dbReference>
<feature type="region of interest" description="Disordered" evidence="6">
    <location>
        <begin position="44"/>
        <end position="71"/>
    </location>
</feature>
<dbReference type="InterPro" id="IPR051473">
    <property type="entry name" value="P2Ox-like"/>
</dbReference>
<evidence type="ECO:0000256" key="6">
    <source>
        <dbReference type="SAM" id="MobiDB-lite"/>
    </source>
</evidence>
<dbReference type="eggNOG" id="arCOG02233">
    <property type="taxonomic scope" value="Archaea"/>
</dbReference>
<keyword evidence="4" id="KW-0274">FAD</keyword>
<keyword evidence="3" id="KW-0285">Flavoprotein</keyword>
<dbReference type="InterPro" id="IPR000172">
    <property type="entry name" value="GMC_OxRdtase_N"/>
</dbReference>
<dbReference type="Pfam" id="PF01266">
    <property type="entry name" value="DAO"/>
    <property type="match status" value="1"/>
</dbReference>
<dbReference type="GO" id="GO:0050660">
    <property type="term" value="F:flavin adenine dinucleotide binding"/>
    <property type="evidence" value="ECO:0007669"/>
    <property type="project" value="InterPro"/>
</dbReference>
<dbReference type="SUPFAM" id="SSF51905">
    <property type="entry name" value="FAD/NAD(P)-binding domain"/>
    <property type="match status" value="1"/>
</dbReference>
<feature type="domain" description="FAD dependent oxidoreductase" evidence="8">
    <location>
        <begin position="11"/>
        <end position="44"/>
    </location>
</feature>
<dbReference type="Pfam" id="PF05199">
    <property type="entry name" value="GMC_oxred_C"/>
    <property type="match status" value="1"/>
</dbReference>
<dbReference type="InterPro" id="IPR007867">
    <property type="entry name" value="GMC_OxRtase_C"/>
</dbReference>
<sequence>MTDRTPRADADVCVVGAGPAGALVAHRLAAAGHDVVVLDAGPRFDPADRPAREETAIRPGETAPWGTGVDEHAERDAFTSTGPKSYPLNDARVKGVGGSTLHWQGMVMRLHESDFRLHTETGLGTDWPLSYADLRSHYAAAERAFGVAGASDNPFAPPRETPFPLPAFEPSYSDSIFAEACEARGIATHSVPNARNSESYQGRSECQGYGTCKPVCPSGAKYDATVHVSKAEDAGARVIDRAAVQRLEHDDAGERVTAAVYATPDGEFRQEADEFVLAAGGVETPRLLLLSESPQYPDGLANTSGLVGRYFTDHFYAGVGGVVDERTRQHHVGFNTTNSHQFYERPSDGSRTAIKLEFHNYAGPTPADVALSGDALGDDLLDDVRREYGNQVGVGALVEQVPQYENRVRLDRSKTDDHGSPVPDVVWSLDDRTKRTIERANEIQRGILSELDAEIRWEIGPEKTGPAFHHMGTTRMGVDPSTSVVDPELRTHDLSNLTIAGSSVFPTTGAMNPTLTIAALSLYAADRLRERL</sequence>
<evidence type="ECO:0000256" key="4">
    <source>
        <dbReference type="ARBA" id="ARBA00022827"/>
    </source>
</evidence>
<feature type="domain" description="Glucose-methanol-choline oxidoreductase N-terminal" evidence="7">
    <location>
        <begin position="94"/>
        <end position="314"/>
    </location>
</feature>
<name>U3ACV3_9EURY</name>
<evidence type="ECO:0000256" key="2">
    <source>
        <dbReference type="ARBA" id="ARBA00010790"/>
    </source>
</evidence>
<organism evidence="10 11">
    <name type="scientific">Halarchaeum acidiphilum MH1-52-1</name>
    <dbReference type="NCBI Taxonomy" id="1261545"/>
    <lineage>
        <taxon>Archaea</taxon>
        <taxon>Methanobacteriati</taxon>
        <taxon>Methanobacteriota</taxon>
        <taxon>Stenosarchaea group</taxon>
        <taxon>Halobacteria</taxon>
        <taxon>Halobacteriales</taxon>
        <taxon>Halobacteriaceae</taxon>
    </lineage>
</organism>
<evidence type="ECO:0000256" key="3">
    <source>
        <dbReference type="ARBA" id="ARBA00022630"/>
    </source>
</evidence>
<feature type="domain" description="Glucose-methanol-choline oxidoreductase C-terminal" evidence="9">
    <location>
        <begin position="402"/>
        <end position="520"/>
    </location>
</feature>
<evidence type="ECO:0000259" key="7">
    <source>
        <dbReference type="Pfam" id="PF00732"/>
    </source>
</evidence>
<dbReference type="PANTHER" id="PTHR42784">
    <property type="entry name" value="PYRANOSE 2-OXIDASE"/>
    <property type="match status" value="1"/>
</dbReference>
<accession>U3ACV3</accession>
<dbReference type="InterPro" id="IPR022357">
    <property type="entry name" value="MIP_CS"/>
</dbReference>
<dbReference type="InterPro" id="IPR036188">
    <property type="entry name" value="FAD/NAD-bd_sf"/>
</dbReference>
<dbReference type="EMBL" id="BATA01000028">
    <property type="protein sequence ID" value="GAD52603.1"/>
    <property type="molecule type" value="Genomic_DNA"/>
</dbReference>
<evidence type="ECO:0000256" key="5">
    <source>
        <dbReference type="ARBA" id="ARBA00023002"/>
    </source>
</evidence>
<dbReference type="GO" id="GO:0016614">
    <property type="term" value="F:oxidoreductase activity, acting on CH-OH group of donors"/>
    <property type="evidence" value="ECO:0007669"/>
    <property type="project" value="InterPro"/>
</dbReference>
<comment type="cofactor">
    <cofactor evidence="1">
        <name>FAD</name>
        <dbReference type="ChEBI" id="CHEBI:57692"/>
    </cofactor>
</comment>
<evidence type="ECO:0000313" key="11">
    <source>
        <dbReference type="Proteomes" id="UP000016986"/>
    </source>
</evidence>
<feature type="compositionally biased region" description="Basic and acidic residues" evidence="6">
    <location>
        <begin position="45"/>
        <end position="56"/>
    </location>
</feature>
<proteinExistence type="inferred from homology"/>
<evidence type="ECO:0000313" key="10">
    <source>
        <dbReference type="EMBL" id="GAD52603.1"/>
    </source>
</evidence>
<dbReference type="RefSeq" id="WP_021780154.1">
    <property type="nucleotide sequence ID" value="NZ_BATA01000028.1"/>
</dbReference>
<dbReference type="OrthoDB" id="346033at2157"/>
<reference evidence="10 11" key="1">
    <citation type="submission" date="2013-09" db="EMBL/GenBank/DDBJ databases">
        <title>Whole genome sequencing of Halarchaeum acidiphilum strain MH1-52-1.</title>
        <authorList>
            <person name="Shimane Y."/>
            <person name="Minegishi H."/>
            <person name="Nishi S."/>
            <person name="Echigo A."/>
            <person name="Shuto A."/>
            <person name="Konishi M."/>
            <person name="Ito T."/>
            <person name="Ohkuma M."/>
            <person name="Ohta Y."/>
            <person name="Nagano Y."/>
            <person name="Tsubouchi T."/>
            <person name="Mori K."/>
            <person name="Usui K."/>
            <person name="Kamekura M."/>
            <person name="Usami R."/>
            <person name="Takaki Y."/>
            <person name="Hatada Y."/>
        </authorList>
    </citation>
    <scope>NUCLEOTIDE SEQUENCE [LARGE SCALE GENOMIC DNA]</scope>
    <source>
        <strain evidence="10 11">JCM 16109</strain>
    </source>
</reference>
<comment type="caution">
    <text evidence="10">The sequence shown here is derived from an EMBL/GenBank/DDBJ whole genome shotgun (WGS) entry which is preliminary data.</text>
</comment>